<dbReference type="EMBL" id="SLWM01000017">
    <property type="protein sequence ID" value="TCO16507.1"/>
    <property type="molecule type" value="Genomic_DNA"/>
</dbReference>
<evidence type="ECO:0000256" key="1">
    <source>
        <dbReference type="SAM" id="MobiDB-lite"/>
    </source>
</evidence>
<protein>
    <submittedName>
        <fullName evidence="2">Uncharacterized protein</fullName>
    </submittedName>
</protein>
<proteinExistence type="predicted"/>
<gene>
    <name evidence="2" type="ORF">EV644_117162</name>
</gene>
<sequence>QPADTNSPYPILERPPGDPHHRHTHFSTGSARRRRPNNPSSGGRSPRDGGALAGSATAGGLQGAGGRTTRHRVADRRETVGRWRALRRLAVCKAAAAEQPVIGWPIAARRWGRWRALRRLAVCRAAAAEQPVTGWPIAARRWGRWRALRRLAVCKAAAAEQPVIGWPIAARRWGRWRALRRLAVCKAAAAEQPVIGWLIGGPGADGARSWGTGDRWMGPEEPVDVAVAGT</sequence>
<name>A0ABY2BFL0_9ACTN</name>
<accession>A0ABY2BFL0</accession>
<feature type="compositionally biased region" description="Basic residues" evidence="1">
    <location>
        <begin position="20"/>
        <end position="36"/>
    </location>
</feature>
<feature type="compositionally biased region" description="Low complexity" evidence="1">
    <location>
        <begin position="37"/>
        <end position="59"/>
    </location>
</feature>
<evidence type="ECO:0000313" key="3">
    <source>
        <dbReference type="Proteomes" id="UP000295818"/>
    </source>
</evidence>
<feature type="non-terminal residue" evidence="2">
    <location>
        <position position="1"/>
    </location>
</feature>
<reference evidence="2 3" key="1">
    <citation type="journal article" date="2015" name="Stand. Genomic Sci.">
        <title>Genomic Encyclopedia of Bacterial and Archaeal Type Strains, Phase III: the genomes of soil and plant-associated and newly described type strains.</title>
        <authorList>
            <person name="Whitman W.B."/>
            <person name="Woyke T."/>
            <person name="Klenk H.P."/>
            <person name="Zhou Y."/>
            <person name="Lilburn T.G."/>
            <person name="Beck B.J."/>
            <person name="De Vos P."/>
            <person name="Vandamme P."/>
            <person name="Eisen J.A."/>
            <person name="Garrity G."/>
            <person name="Hugenholtz P."/>
            <person name="Kyrpides N.C."/>
        </authorList>
    </citation>
    <scope>NUCLEOTIDE SEQUENCE [LARGE SCALE GENOMIC DNA]</scope>
    <source>
        <strain evidence="2 3">VKM Ac-2538</strain>
    </source>
</reference>
<organism evidence="2 3">
    <name type="scientific">Kribbella orskensis</name>
    <dbReference type="NCBI Taxonomy" id="2512216"/>
    <lineage>
        <taxon>Bacteria</taxon>
        <taxon>Bacillati</taxon>
        <taxon>Actinomycetota</taxon>
        <taxon>Actinomycetes</taxon>
        <taxon>Propionibacteriales</taxon>
        <taxon>Kribbellaceae</taxon>
        <taxon>Kribbella</taxon>
    </lineage>
</organism>
<feature type="region of interest" description="Disordered" evidence="1">
    <location>
        <begin position="1"/>
        <end position="76"/>
    </location>
</feature>
<evidence type="ECO:0000313" key="2">
    <source>
        <dbReference type="EMBL" id="TCO16507.1"/>
    </source>
</evidence>
<keyword evidence="3" id="KW-1185">Reference proteome</keyword>
<comment type="caution">
    <text evidence="2">The sequence shown here is derived from an EMBL/GenBank/DDBJ whole genome shotgun (WGS) entry which is preliminary data.</text>
</comment>
<dbReference type="Proteomes" id="UP000295818">
    <property type="component" value="Unassembled WGS sequence"/>
</dbReference>